<dbReference type="Pfam" id="PF13966">
    <property type="entry name" value="zf-RVT"/>
    <property type="match status" value="1"/>
</dbReference>
<protein>
    <recommendedName>
        <fullName evidence="1">Reverse transcriptase zinc-binding domain-containing protein</fullName>
    </recommendedName>
</protein>
<sequence length="322" mass="37107">MADRSSTWVDRIFHYRLWEFSIWTISDRTGTWGWRKLVQLWEWLRPVIFYRVGDGTTFSLWHDPWHERGPLILQFPLGPRCTAISDSALLCTVIRDGGWNRPAITDIESIDITHSLPTIHVCSDCILWTGPGGSFSSSAAYTVFAPAGPKVGWSSLLVGTFKIPRHRFILWVAILGRLSTLDRPWLQHMGTSCVLCQDGIPETHEHLLFTCSFAVECLQTIRGDVSFHWPYNNWPLVIQWTSRRWRGKHVVNTSLRALLAALVYHLWQERNRRIFQHSMRTPIDIARTVVSDIRDLIIVNNFLELLAREDSIDYGGSLGLSR</sequence>
<comment type="caution">
    <text evidence="2">The sequence shown here is derived from an EMBL/GenBank/DDBJ whole genome shotgun (WGS) entry which is preliminary data.</text>
</comment>
<reference evidence="2" key="1">
    <citation type="submission" date="2020-06" db="EMBL/GenBank/DDBJ databases">
        <authorList>
            <person name="Li T."/>
            <person name="Hu X."/>
            <person name="Zhang T."/>
            <person name="Song X."/>
            <person name="Zhang H."/>
            <person name="Dai N."/>
            <person name="Sheng W."/>
            <person name="Hou X."/>
            <person name="Wei L."/>
        </authorList>
    </citation>
    <scope>NUCLEOTIDE SEQUENCE</scope>
    <source>
        <strain evidence="2">G02</strain>
        <tissue evidence="2">Leaf</tissue>
    </source>
</reference>
<gene>
    <name evidence="2" type="ORF">Sradi_1774300</name>
</gene>
<dbReference type="PANTHER" id="PTHR33116:SF78">
    <property type="entry name" value="OS12G0587133 PROTEIN"/>
    <property type="match status" value="1"/>
</dbReference>
<accession>A0AAW2TUP3</accession>
<dbReference type="EMBL" id="JACGWJ010000007">
    <property type="protein sequence ID" value="KAL0408399.1"/>
    <property type="molecule type" value="Genomic_DNA"/>
</dbReference>
<dbReference type="PANTHER" id="PTHR33116">
    <property type="entry name" value="REVERSE TRANSCRIPTASE ZINC-BINDING DOMAIN-CONTAINING PROTEIN-RELATED-RELATED"/>
    <property type="match status" value="1"/>
</dbReference>
<evidence type="ECO:0000313" key="2">
    <source>
        <dbReference type="EMBL" id="KAL0408399.1"/>
    </source>
</evidence>
<evidence type="ECO:0000259" key="1">
    <source>
        <dbReference type="Pfam" id="PF13966"/>
    </source>
</evidence>
<name>A0AAW2TUP3_SESRA</name>
<reference evidence="2" key="2">
    <citation type="journal article" date="2024" name="Plant">
        <title>Genomic evolution and insights into agronomic trait innovations of Sesamum species.</title>
        <authorList>
            <person name="Miao H."/>
            <person name="Wang L."/>
            <person name="Qu L."/>
            <person name="Liu H."/>
            <person name="Sun Y."/>
            <person name="Le M."/>
            <person name="Wang Q."/>
            <person name="Wei S."/>
            <person name="Zheng Y."/>
            <person name="Lin W."/>
            <person name="Duan Y."/>
            <person name="Cao H."/>
            <person name="Xiong S."/>
            <person name="Wang X."/>
            <person name="Wei L."/>
            <person name="Li C."/>
            <person name="Ma Q."/>
            <person name="Ju M."/>
            <person name="Zhao R."/>
            <person name="Li G."/>
            <person name="Mu C."/>
            <person name="Tian Q."/>
            <person name="Mei H."/>
            <person name="Zhang T."/>
            <person name="Gao T."/>
            <person name="Zhang H."/>
        </authorList>
    </citation>
    <scope>NUCLEOTIDE SEQUENCE</scope>
    <source>
        <strain evidence="2">G02</strain>
    </source>
</reference>
<organism evidence="2">
    <name type="scientific">Sesamum radiatum</name>
    <name type="common">Black benniseed</name>
    <dbReference type="NCBI Taxonomy" id="300843"/>
    <lineage>
        <taxon>Eukaryota</taxon>
        <taxon>Viridiplantae</taxon>
        <taxon>Streptophyta</taxon>
        <taxon>Embryophyta</taxon>
        <taxon>Tracheophyta</taxon>
        <taxon>Spermatophyta</taxon>
        <taxon>Magnoliopsida</taxon>
        <taxon>eudicotyledons</taxon>
        <taxon>Gunneridae</taxon>
        <taxon>Pentapetalae</taxon>
        <taxon>asterids</taxon>
        <taxon>lamiids</taxon>
        <taxon>Lamiales</taxon>
        <taxon>Pedaliaceae</taxon>
        <taxon>Sesamum</taxon>
    </lineage>
</organism>
<feature type="domain" description="Reverse transcriptase zinc-binding" evidence="1">
    <location>
        <begin position="135"/>
        <end position="216"/>
    </location>
</feature>
<dbReference type="AlphaFoldDB" id="A0AAW2TUP3"/>
<dbReference type="InterPro" id="IPR026960">
    <property type="entry name" value="RVT-Znf"/>
</dbReference>
<proteinExistence type="predicted"/>